<sequence length="275" mass="29952">MSDESVFGILRHGRRVWAVASIHGEAGRLSALHGAMADRLEAGDRLVYLGNFLGHGPDVPGVLDELLTFRREFLCLPGAEAEDIVYLRGQQEEMWRKLLQIQFASSPGDVLSWMLAHGIGGTLAGYRLSANTARSAFQEGVVATSRWTRDAREALRAHAGHDELLNGIRRAAYTADRRMLFVSAGVDPSRPLTEQGDTFWWGSGYFDRMDQPFDDFGLVVRGFRRSPEGRTAGGAEEARPGTPYAVTLDEGCGFGGPLAAACFAADGSRLELLHG</sequence>
<organism evidence="1 2">
    <name type="scientific">Marinibaculum pumilum</name>
    <dbReference type="NCBI Taxonomy" id="1766165"/>
    <lineage>
        <taxon>Bacteria</taxon>
        <taxon>Pseudomonadati</taxon>
        <taxon>Pseudomonadota</taxon>
        <taxon>Alphaproteobacteria</taxon>
        <taxon>Rhodospirillales</taxon>
        <taxon>Rhodospirillaceae</taxon>
        <taxon>Marinibaculum</taxon>
    </lineage>
</organism>
<keyword evidence="2" id="KW-1185">Reference proteome</keyword>
<comment type="caution">
    <text evidence="1">The sequence shown here is derived from an EMBL/GenBank/DDBJ whole genome shotgun (WGS) entry which is preliminary data.</text>
</comment>
<name>A0ABV7KX93_9PROT</name>
<reference evidence="2" key="1">
    <citation type="journal article" date="2019" name="Int. J. Syst. Evol. Microbiol.">
        <title>The Global Catalogue of Microorganisms (GCM) 10K type strain sequencing project: providing services to taxonomists for standard genome sequencing and annotation.</title>
        <authorList>
            <consortium name="The Broad Institute Genomics Platform"/>
            <consortium name="The Broad Institute Genome Sequencing Center for Infectious Disease"/>
            <person name="Wu L."/>
            <person name="Ma J."/>
        </authorList>
    </citation>
    <scope>NUCLEOTIDE SEQUENCE [LARGE SCALE GENOMIC DNA]</scope>
    <source>
        <strain evidence="2">KCTC 42964</strain>
    </source>
</reference>
<dbReference type="InterPro" id="IPR029052">
    <property type="entry name" value="Metallo-depent_PP-like"/>
</dbReference>
<dbReference type="Proteomes" id="UP001595528">
    <property type="component" value="Unassembled WGS sequence"/>
</dbReference>
<dbReference type="Gene3D" id="3.60.21.10">
    <property type="match status" value="1"/>
</dbReference>
<gene>
    <name evidence="1" type="ORF">ACFOGJ_07095</name>
</gene>
<evidence type="ECO:0000313" key="1">
    <source>
        <dbReference type="EMBL" id="MFC3226987.1"/>
    </source>
</evidence>
<dbReference type="EMBL" id="JBHRTR010000019">
    <property type="protein sequence ID" value="MFC3226987.1"/>
    <property type="molecule type" value="Genomic_DNA"/>
</dbReference>
<dbReference type="RefSeq" id="WP_379899148.1">
    <property type="nucleotide sequence ID" value="NZ_JBHRTR010000019.1"/>
</dbReference>
<proteinExistence type="predicted"/>
<dbReference type="SUPFAM" id="SSF56300">
    <property type="entry name" value="Metallo-dependent phosphatases"/>
    <property type="match status" value="1"/>
</dbReference>
<accession>A0ABV7KX93</accession>
<protein>
    <submittedName>
        <fullName evidence="1">Uncharacterized protein</fullName>
    </submittedName>
</protein>
<evidence type="ECO:0000313" key="2">
    <source>
        <dbReference type="Proteomes" id="UP001595528"/>
    </source>
</evidence>